<dbReference type="Pfam" id="PF12680">
    <property type="entry name" value="SnoaL_2"/>
    <property type="match status" value="1"/>
</dbReference>
<dbReference type="SUPFAM" id="SSF54427">
    <property type="entry name" value="NTF2-like"/>
    <property type="match status" value="1"/>
</dbReference>
<protein>
    <submittedName>
        <fullName evidence="2">SnoaL-like domain-containing protein</fullName>
    </submittedName>
</protein>
<organism evidence="2 3">
    <name type="scientific">Paraburkholderia phenazinium</name>
    <dbReference type="NCBI Taxonomy" id="60549"/>
    <lineage>
        <taxon>Bacteria</taxon>
        <taxon>Pseudomonadati</taxon>
        <taxon>Pseudomonadota</taxon>
        <taxon>Betaproteobacteria</taxon>
        <taxon>Burkholderiales</taxon>
        <taxon>Burkholderiaceae</taxon>
        <taxon>Paraburkholderia</taxon>
    </lineage>
</organism>
<sequence>MTGSTNTDVKYVPPSDEQWQSARAVVNRFAEHWRHPVADDLRDLMHPDTRNLIPPMTVPADREGVVEHFRQVLNQLPDLKVEVLQWAPTGDAVLIEWRASASVGGEALSWQGVDRFNVRGERMYQGQVYWDTRRVAEQMADAARRATERRAAAS</sequence>
<dbReference type="InterPro" id="IPR037401">
    <property type="entry name" value="SnoaL-like"/>
</dbReference>
<proteinExistence type="predicted"/>
<dbReference type="AlphaFoldDB" id="A0A1N6G2G3"/>
<dbReference type="RefSeq" id="WP_074294100.1">
    <property type="nucleotide sequence ID" value="NZ_FSRU01000001.1"/>
</dbReference>
<dbReference type="Gene3D" id="3.10.450.50">
    <property type="match status" value="1"/>
</dbReference>
<feature type="domain" description="SnoaL-like" evidence="1">
    <location>
        <begin position="26"/>
        <end position="123"/>
    </location>
</feature>
<dbReference type="Proteomes" id="UP000185151">
    <property type="component" value="Unassembled WGS sequence"/>
</dbReference>
<evidence type="ECO:0000313" key="2">
    <source>
        <dbReference type="EMBL" id="SIO01690.1"/>
    </source>
</evidence>
<dbReference type="EMBL" id="FSRU01000001">
    <property type="protein sequence ID" value="SIO01690.1"/>
    <property type="molecule type" value="Genomic_DNA"/>
</dbReference>
<reference evidence="2 3" key="1">
    <citation type="submission" date="2016-11" db="EMBL/GenBank/DDBJ databases">
        <authorList>
            <person name="Jaros S."/>
            <person name="Januszkiewicz K."/>
            <person name="Wedrychowicz H."/>
        </authorList>
    </citation>
    <scope>NUCLEOTIDE SEQUENCE [LARGE SCALE GENOMIC DNA]</scope>
    <source>
        <strain evidence="2 3">GAS95</strain>
    </source>
</reference>
<keyword evidence="3" id="KW-1185">Reference proteome</keyword>
<evidence type="ECO:0000259" key="1">
    <source>
        <dbReference type="Pfam" id="PF12680"/>
    </source>
</evidence>
<name>A0A1N6G2G3_9BURK</name>
<gene>
    <name evidence="2" type="ORF">SAMN05444165_0523</name>
</gene>
<accession>A0A1N6G2G3</accession>
<dbReference type="InterPro" id="IPR032710">
    <property type="entry name" value="NTF2-like_dom_sf"/>
</dbReference>
<evidence type="ECO:0000313" key="3">
    <source>
        <dbReference type="Proteomes" id="UP000185151"/>
    </source>
</evidence>